<evidence type="ECO:0000256" key="3">
    <source>
        <dbReference type="ARBA" id="ARBA00022771"/>
    </source>
</evidence>
<evidence type="ECO:0000313" key="12">
    <source>
        <dbReference type="EMBL" id="CAF3335582.1"/>
    </source>
</evidence>
<comment type="subcellular location">
    <subcellularLocation>
        <location evidence="1 9">Nucleus</location>
    </subcellularLocation>
</comment>
<dbReference type="PANTHER" id="PTHR31148:SF1">
    <property type="entry name" value="U1 SMALL NUCLEAR RIBONUCLEOPROTEIN C"/>
    <property type="match status" value="1"/>
</dbReference>
<evidence type="ECO:0000256" key="10">
    <source>
        <dbReference type="SAM" id="MobiDB-lite"/>
    </source>
</evidence>
<dbReference type="InterPro" id="IPR013085">
    <property type="entry name" value="U1-CZ_Znf_C2H2"/>
</dbReference>
<comment type="caution">
    <text evidence="12">The sequence shown here is derived from an EMBL/GenBank/DDBJ whole genome shotgun (WGS) entry which is preliminary data.</text>
</comment>
<protein>
    <recommendedName>
        <fullName evidence="9">U1 small nuclear ribonucleoprotein C</fullName>
        <shortName evidence="9">U1 snRNP C</shortName>
        <shortName evidence="9">U1-C</shortName>
        <shortName evidence="9">U1C</shortName>
    </recommendedName>
</protein>
<dbReference type="InterPro" id="IPR036236">
    <property type="entry name" value="Znf_C2H2_sf"/>
</dbReference>
<feature type="compositionally biased region" description="Polar residues" evidence="10">
    <location>
        <begin position="545"/>
        <end position="555"/>
    </location>
</feature>
<dbReference type="GO" id="GO:0000395">
    <property type="term" value="P:mRNA 5'-splice site recognition"/>
    <property type="evidence" value="ECO:0007669"/>
    <property type="project" value="UniProtKB-UniRule"/>
</dbReference>
<dbReference type="GO" id="GO:0003729">
    <property type="term" value="F:mRNA binding"/>
    <property type="evidence" value="ECO:0007669"/>
    <property type="project" value="UniProtKB-UniRule"/>
</dbReference>
<keyword evidence="6 9" id="KW-0539">Nucleus</keyword>
<feature type="compositionally biased region" description="Polar residues" evidence="10">
    <location>
        <begin position="456"/>
        <end position="469"/>
    </location>
</feature>
<keyword evidence="3 9" id="KW-0863">Zinc-finger</keyword>
<dbReference type="SUPFAM" id="SSF57667">
    <property type="entry name" value="beta-beta-alpha zinc fingers"/>
    <property type="match status" value="1"/>
</dbReference>
<dbReference type="InterPro" id="IPR000690">
    <property type="entry name" value="Matrin/U1-C_Znf_C2H2"/>
</dbReference>
<dbReference type="GO" id="GO:0071004">
    <property type="term" value="C:U2-type prespliceosome"/>
    <property type="evidence" value="ECO:0007669"/>
    <property type="project" value="UniProtKB-UniRule"/>
</dbReference>
<accession>A0A817V718</accession>
<dbReference type="EMBL" id="CAJOBS010000457">
    <property type="protein sequence ID" value="CAF4581019.1"/>
    <property type="molecule type" value="Genomic_DNA"/>
</dbReference>
<evidence type="ECO:0000256" key="4">
    <source>
        <dbReference type="ARBA" id="ARBA00022833"/>
    </source>
</evidence>
<keyword evidence="5 9" id="KW-0694">RNA-binding</keyword>
<organism evidence="12 14">
    <name type="scientific">Rotaria socialis</name>
    <dbReference type="NCBI Taxonomy" id="392032"/>
    <lineage>
        <taxon>Eukaryota</taxon>
        <taxon>Metazoa</taxon>
        <taxon>Spiralia</taxon>
        <taxon>Gnathifera</taxon>
        <taxon>Rotifera</taxon>
        <taxon>Eurotatoria</taxon>
        <taxon>Bdelloidea</taxon>
        <taxon>Philodinida</taxon>
        <taxon>Philodinidae</taxon>
        <taxon>Rotaria</taxon>
    </lineage>
</organism>
<keyword evidence="7 9" id="KW-0687">Ribonucleoprotein</keyword>
<dbReference type="Proteomes" id="UP000663865">
    <property type="component" value="Unassembled WGS sequence"/>
</dbReference>
<dbReference type="PROSITE" id="PS50171">
    <property type="entry name" value="ZF_MATRIN"/>
    <property type="match status" value="1"/>
</dbReference>
<dbReference type="AlphaFoldDB" id="A0A817V718"/>
<dbReference type="FunFam" id="3.30.160.60:FF:000059">
    <property type="entry name" value="U1 small nuclear ribonucleoprotein C"/>
    <property type="match status" value="1"/>
</dbReference>
<dbReference type="GO" id="GO:0030619">
    <property type="term" value="F:U1 snRNA binding"/>
    <property type="evidence" value="ECO:0007669"/>
    <property type="project" value="UniProtKB-UniRule"/>
</dbReference>
<evidence type="ECO:0000256" key="9">
    <source>
        <dbReference type="HAMAP-Rule" id="MF_03153"/>
    </source>
</evidence>
<evidence type="ECO:0000313" key="13">
    <source>
        <dbReference type="EMBL" id="CAF4581019.1"/>
    </source>
</evidence>
<dbReference type="EMBL" id="CAJNYV010000056">
    <property type="protein sequence ID" value="CAF3335582.1"/>
    <property type="molecule type" value="Genomic_DNA"/>
</dbReference>
<name>A0A817V718_9BILA</name>
<dbReference type="PANTHER" id="PTHR31148">
    <property type="entry name" value="U1 SMALL NUCLEAR RIBONUCLEOPROTEIN C"/>
    <property type="match status" value="1"/>
</dbReference>
<evidence type="ECO:0000256" key="6">
    <source>
        <dbReference type="ARBA" id="ARBA00023242"/>
    </source>
</evidence>
<proteinExistence type="inferred from homology"/>
<dbReference type="GO" id="GO:0000243">
    <property type="term" value="C:commitment complex"/>
    <property type="evidence" value="ECO:0007669"/>
    <property type="project" value="UniProtKB-UniRule"/>
</dbReference>
<comment type="subunit">
    <text evidence="8">Component of the U1 snRNP. The U1 snRNP is composed of the U1 snRNA and the 7 core Sm proteins SNRPB, SNRPD1, SNRPD2, SNRPD3, SNRPE, SNRPF and SNRPG that assemble in a heptameric protein ring on the Sm site of the small nuclear RNA to form the core snRNP, and at least 3 U1 snRNP-specific proteins SNRNP70/U1-70K, SNRPA/U1-A and SNRPC/U1-C. SNRPC/U1-C interacts with U1 snRNA and the 5' splice-site region of the pre-mRNA. Interacts (via N-terminus) with TIA1 (via C-terminus); thereby promoting spliceosomal U1 snRNP recruitment to 5' splice sites.</text>
</comment>
<dbReference type="HAMAP" id="MF_03153">
    <property type="entry name" value="U1_C"/>
    <property type="match status" value="1"/>
</dbReference>
<feature type="compositionally biased region" description="Low complexity" evidence="10">
    <location>
        <begin position="488"/>
        <end position="499"/>
    </location>
</feature>
<gene>
    <name evidence="12" type="ORF">KIK155_LOCUS2183</name>
    <name evidence="13" type="ORF">TOA249_LOCUS9263</name>
</gene>
<evidence type="ECO:0000313" key="14">
    <source>
        <dbReference type="Proteomes" id="UP000663865"/>
    </source>
</evidence>
<evidence type="ECO:0000259" key="11">
    <source>
        <dbReference type="PROSITE" id="PS50171"/>
    </source>
</evidence>
<evidence type="ECO:0000256" key="5">
    <source>
        <dbReference type="ARBA" id="ARBA00022884"/>
    </source>
</evidence>
<comment type="subunit">
    <text evidence="9">U1 snRNP is composed of the 7 core Sm proteins B/B', D1, D2, D3, E, F and G that assemble in a heptameric protein ring on the Sm site of the small nuclear RNA to form the core snRNP, and at least 3 U1 snRNP-specific proteins U1-70K, U1-A and U1-C. U1-C interacts with U1 snRNA and the 5' splice-site region of the pre-mRNA.</text>
</comment>
<evidence type="ECO:0000256" key="1">
    <source>
        <dbReference type="ARBA" id="ARBA00004123"/>
    </source>
</evidence>
<dbReference type="SMART" id="SM00451">
    <property type="entry name" value="ZnF_U1"/>
    <property type="match status" value="1"/>
</dbReference>
<feature type="region of interest" description="Disordered" evidence="10">
    <location>
        <begin position="569"/>
        <end position="589"/>
    </location>
</feature>
<dbReference type="GO" id="GO:0005685">
    <property type="term" value="C:U1 snRNP"/>
    <property type="evidence" value="ECO:0007669"/>
    <property type="project" value="UniProtKB-UniRule"/>
</dbReference>
<keyword evidence="4 9" id="KW-0862">Zinc</keyword>
<reference evidence="12" key="1">
    <citation type="submission" date="2021-02" db="EMBL/GenBank/DDBJ databases">
        <authorList>
            <person name="Nowell W R."/>
        </authorList>
    </citation>
    <scope>NUCLEOTIDE SEQUENCE</scope>
</reference>
<dbReference type="GO" id="GO:0000387">
    <property type="term" value="P:spliceosomal snRNP assembly"/>
    <property type="evidence" value="ECO:0007669"/>
    <property type="project" value="UniProtKB-UniRule"/>
</dbReference>
<evidence type="ECO:0000256" key="2">
    <source>
        <dbReference type="ARBA" id="ARBA00022723"/>
    </source>
</evidence>
<comment type="function">
    <text evidence="9">Component of the spliceosomal U1 snRNP, which is essential for recognition of the pre-mRNA 5' splice-site and the subsequent assembly of the spliceosome. U1-C is directly involved in initial 5' splice-site recognition for both constitutive and regulated alternative splicing. The interaction with the 5' splice-site seems to precede base-pairing between the pre-mRNA and the U1 snRNA. Stimulates commitment or early (E) complex formation by stabilizing the base pairing of the 5' end of the U1 snRNA and the 5' splice-site region.</text>
</comment>
<evidence type="ECO:0000256" key="7">
    <source>
        <dbReference type="ARBA" id="ARBA00023274"/>
    </source>
</evidence>
<dbReference type="InterPro" id="IPR017340">
    <property type="entry name" value="U1_snRNP-C"/>
</dbReference>
<feature type="region of interest" description="Disordered" evidence="10">
    <location>
        <begin position="239"/>
        <end position="263"/>
    </location>
</feature>
<evidence type="ECO:0000256" key="8">
    <source>
        <dbReference type="ARBA" id="ARBA00046357"/>
    </source>
</evidence>
<keyword evidence="2 9" id="KW-0479">Metal-binding</keyword>
<feature type="region of interest" description="Disordered" evidence="10">
    <location>
        <begin position="482"/>
        <end position="555"/>
    </location>
</feature>
<dbReference type="GO" id="GO:0030627">
    <property type="term" value="F:pre-mRNA 5'-splice site binding"/>
    <property type="evidence" value="ECO:0007669"/>
    <property type="project" value="InterPro"/>
</dbReference>
<feature type="region of interest" description="Disordered" evidence="10">
    <location>
        <begin position="443"/>
        <end position="469"/>
    </location>
</feature>
<dbReference type="InterPro" id="IPR003604">
    <property type="entry name" value="Matrin/U1-like-C_Znf_C2H2"/>
</dbReference>
<dbReference type="Gene3D" id="3.30.160.60">
    <property type="entry name" value="Classic Zinc Finger"/>
    <property type="match status" value="1"/>
</dbReference>
<feature type="compositionally biased region" description="Basic and acidic residues" evidence="10">
    <location>
        <begin position="503"/>
        <end position="512"/>
    </location>
</feature>
<dbReference type="Proteomes" id="UP000663838">
    <property type="component" value="Unassembled WGS sequence"/>
</dbReference>
<sequence length="739" mass="82788">MPKYYCDYCDTYLTHDSPSVRKTHCQGRKHKENVRDYYQKWMEEQAQKLIDQTTAAFKSGKMPTTPFPMPPRLINPNMAPPRPGMPGMIPPPPWAFALPPGMRPLGPPPNAAAMTTLMTLRPPPGMMPPGVPPPNMQNQSMEQYSELARRKKMSMNDEMVLVVDEEESMIKYLRDKIIGRPVVFSHAGDLQIDDHLPCLNKTNSQNGLNETILTNSNDATSQVEKLAASGNVISAGRRSLPSSSPIVIPKKPPRSNASSQSSSSYTSVVDLSSSLIESFVSSDDVPNPSLPTLPSTCQQLEHSAARDRISVKNKRRQPIKQKLSTLREIDDNDNDIDLFSLKNEAISSTPEEEQSILLTTRTEPKKPQPLIDLSDLDTARARLRISVRSRDRSADNILLATNTNTESSSPAQSTVVPAFGTPIQRSLSFKRVQENHDDKLTNRINLNPKKEDTHENVISTNKPVENKSSLIDLSVQNENIDEQRNFKSASPADSRSRSSSQEHIYDNLDVFKRPKRNMQSSSNEDEVKTREHPPSTPRLRPITMHASTSTDKQMTNEFENVFNQLKKRGSIRKVRPNEETVPEPTPPAPIEELHAAPCSFLQSDHAPLIPIETIPTPPTPNRRKTIVGVHLSANNKVATNDTNKPTPSWIDIAKQKQNKFQLVSNEKNHPDESDQRSPLQSPVIVRKPISSVDVRSNRKSMFEQSATQMNAHAMERDSIRALKAGNPNRINNLIQFFDK</sequence>
<dbReference type="Pfam" id="PF06220">
    <property type="entry name" value="zf-U1"/>
    <property type="match status" value="1"/>
</dbReference>
<dbReference type="GO" id="GO:0008270">
    <property type="term" value="F:zinc ion binding"/>
    <property type="evidence" value="ECO:0007669"/>
    <property type="project" value="UniProtKB-UniRule"/>
</dbReference>
<comment type="similarity">
    <text evidence="9">Belongs to the U1 small nuclear ribonucleoprotein C family.</text>
</comment>
<feature type="domain" description="Matrin-type" evidence="11">
    <location>
        <begin position="4"/>
        <end position="36"/>
    </location>
</feature>